<dbReference type="EMBL" id="CAJVPL010007056">
    <property type="protein sequence ID" value="CAG8667514.1"/>
    <property type="molecule type" value="Genomic_DNA"/>
</dbReference>
<accession>A0A9N9E8F3</accession>
<evidence type="ECO:0000313" key="3">
    <source>
        <dbReference type="Proteomes" id="UP000789831"/>
    </source>
</evidence>
<name>A0A9N9E8F3_9GLOM</name>
<dbReference type="AlphaFoldDB" id="A0A9N9E8F3"/>
<feature type="domain" description="FAR1" evidence="1">
    <location>
        <begin position="65"/>
        <end position="150"/>
    </location>
</feature>
<comment type="caution">
    <text evidence="2">The sequence shown here is derived from an EMBL/GenBank/DDBJ whole genome shotgun (WGS) entry which is preliminary data.</text>
</comment>
<dbReference type="OrthoDB" id="2448014at2759"/>
<protein>
    <submittedName>
        <fullName evidence="2">3657_t:CDS:1</fullName>
    </submittedName>
</protein>
<dbReference type="Proteomes" id="UP000789831">
    <property type="component" value="Unassembled WGS sequence"/>
</dbReference>
<proteinExistence type="predicted"/>
<dbReference type="Pfam" id="PF03101">
    <property type="entry name" value="FAR1"/>
    <property type="match status" value="1"/>
</dbReference>
<keyword evidence="3" id="KW-1185">Reference proteome</keyword>
<dbReference type="PANTHER" id="PTHR47718:SF13">
    <property type="entry name" value="OS09G0290500 PROTEIN"/>
    <property type="match status" value="1"/>
</dbReference>
<sequence length="165" mass="19014">MASITPSIHQEAIIQDKIVLSQSTTSNENRDYNKEPGISLEPESSLFQHGQAYSSLEVFKYIADQYARTNGFKMILYKGNNRSDGVRSIQVFACDCYGLFKPKSKDPNKKNRNVESKKCNCPWFIHLNHNRNDDIYYILQAILHHNHLLIPVQLMRISSANREIP</sequence>
<evidence type="ECO:0000313" key="2">
    <source>
        <dbReference type="EMBL" id="CAG8667514.1"/>
    </source>
</evidence>
<feature type="non-terminal residue" evidence="2">
    <location>
        <position position="165"/>
    </location>
</feature>
<dbReference type="PANTHER" id="PTHR47718">
    <property type="entry name" value="OS01G0519700 PROTEIN"/>
    <property type="match status" value="1"/>
</dbReference>
<reference evidence="2" key="1">
    <citation type="submission" date="2021-06" db="EMBL/GenBank/DDBJ databases">
        <authorList>
            <person name="Kallberg Y."/>
            <person name="Tangrot J."/>
            <person name="Rosling A."/>
        </authorList>
    </citation>
    <scope>NUCLEOTIDE SEQUENCE</scope>
    <source>
        <strain evidence="2">MT106</strain>
    </source>
</reference>
<gene>
    <name evidence="2" type="ORF">AGERDE_LOCUS12105</name>
</gene>
<dbReference type="InterPro" id="IPR004330">
    <property type="entry name" value="FAR1_DNA_bnd_dom"/>
</dbReference>
<organism evidence="2 3">
    <name type="scientific">Ambispora gerdemannii</name>
    <dbReference type="NCBI Taxonomy" id="144530"/>
    <lineage>
        <taxon>Eukaryota</taxon>
        <taxon>Fungi</taxon>
        <taxon>Fungi incertae sedis</taxon>
        <taxon>Mucoromycota</taxon>
        <taxon>Glomeromycotina</taxon>
        <taxon>Glomeromycetes</taxon>
        <taxon>Archaeosporales</taxon>
        <taxon>Ambisporaceae</taxon>
        <taxon>Ambispora</taxon>
    </lineage>
</organism>
<evidence type="ECO:0000259" key="1">
    <source>
        <dbReference type="Pfam" id="PF03101"/>
    </source>
</evidence>